<comment type="caution">
    <text evidence="1">The sequence shown here is derived from an EMBL/GenBank/DDBJ whole genome shotgun (WGS) entry which is preliminary data.</text>
</comment>
<dbReference type="SUPFAM" id="SSF55486">
    <property type="entry name" value="Metalloproteases ('zincins'), catalytic domain"/>
    <property type="match status" value="1"/>
</dbReference>
<proteinExistence type="predicted"/>
<gene>
    <name evidence="1" type="ORF">SDC9_203972</name>
</gene>
<sequence>MERFFKEDTEKYFYSHVVDALSFLPYGASIDELQEWVYEHPDATPEQRRAQYREIEKKYLPHLDYDGLEFLEKGGRWQKQLHVYLYPFYYLDYTLSQVCALQYLVWDMKDHEAAWKSYLTLCMESGRIPFKKLAPKSGLKSPFEAGTIAAVTPALEAYLDSLDKSKIK</sequence>
<reference evidence="1" key="1">
    <citation type="submission" date="2019-08" db="EMBL/GenBank/DDBJ databases">
        <authorList>
            <person name="Kucharzyk K."/>
            <person name="Murdoch R.W."/>
            <person name="Higgins S."/>
            <person name="Loffler F."/>
        </authorList>
    </citation>
    <scope>NUCLEOTIDE SEQUENCE</scope>
</reference>
<evidence type="ECO:0000313" key="1">
    <source>
        <dbReference type="EMBL" id="MPN56286.1"/>
    </source>
</evidence>
<accession>A0A645IYL5</accession>
<dbReference type="Gene3D" id="1.10.1370.30">
    <property type="match status" value="1"/>
</dbReference>
<protein>
    <recommendedName>
        <fullName evidence="2">Peptidase M3A/M3B catalytic domain-containing protein</fullName>
    </recommendedName>
</protein>
<dbReference type="AlphaFoldDB" id="A0A645IYL5"/>
<evidence type="ECO:0008006" key="2">
    <source>
        <dbReference type="Google" id="ProtNLM"/>
    </source>
</evidence>
<organism evidence="1">
    <name type="scientific">bioreactor metagenome</name>
    <dbReference type="NCBI Taxonomy" id="1076179"/>
    <lineage>
        <taxon>unclassified sequences</taxon>
        <taxon>metagenomes</taxon>
        <taxon>ecological metagenomes</taxon>
    </lineage>
</organism>
<name>A0A645IYL5_9ZZZZ</name>
<dbReference type="EMBL" id="VSSQ01126465">
    <property type="protein sequence ID" value="MPN56286.1"/>
    <property type="molecule type" value="Genomic_DNA"/>
</dbReference>